<name>A0A0F7IIV0_9EURY</name>
<dbReference type="HOGENOM" id="CLU_087839_1_0_2"/>
<dbReference type="SUPFAM" id="SSF46785">
    <property type="entry name" value="Winged helix' DNA-binding domain"/>
    <property type="match status" value="1"/>
</dbReference>
<dbReference type="InterPro" id="IPR036388">
    <property type="entry name" value="WH-like_DNA-bd_sf"/>
</dbReference>
<accession>A0A0F7IIV0</accession>
<dbReference type="InterPro" id="IPR000847">
    <property type="entry name" value="LysR_HTH_N"/>
</dbReference>
<dbReference type="Proteomes" id="UP000034723">
    <property type="component" value="Chromosome"/>
</dbReference>
<dbReference type="AlphaFoldDB" id="A0A0F7IIV0"/>
<dbReference type="InterPro" id="IPR008995">
    <property type="entry name" value="Mo/tungstate-bd_C_term_dom"/>
</dbReference>
<dbReference type="InterPro" id="IPR005116">
    <property type="entry name" value="Transp-assoc_OB_typ1"/>
</dbReference>
<dbReference type="PANTHER" id="PTHR30432">
    <property type="entry name" value="TRANSCRIPTIONAL REGULATOR MODE"/>
    <property type="match status" value="1"/>
</dbReference>
<dbReference type="GO" id="GO:0015689">
    <property type="term" value="P:molybdate ion transport"/>
    <property type="evidence" value="ECO:0007669"/>
    <property type="project" value="InterPro"/>
</dbReference>
<evidence type="ECO:0000259" key="3">
    <source>
        <dbReference type="PROSITE" id="PS51866"/>
    </source>
</evidence>
<dbReference type="OrthoDB" id="36889at2157"/>
<protein>
    <submittedName>
        <fullName evidence="4">Molybdenum-pterin binding domain</fullName>
    </submittedName>
</protein>
<dbReference type="SUPFAM" id="SSF50331">
    <property type="entry name" value="MOP-like"/>
    <property type="match status" value="1"/>
</dbReference>
<evidence type="ECO:0000313" key="4">
    <source>
        <dbReference type="EMBL" id="AKG92094.1"/>
    </source>
</evidence>
<dbReference type="InterPro" id="IPR051815">
    <property type="entry name" value="Molybdate_resp_trans_reg"/>
</dbReference>
<dbReference type="GO" id="GO:0005886">
    <property type="term" value="C:plasma membrane"/>
    <property type="evidence" value="ECO:0007669"/>
    <property type="project" value="UniProtKB-SubCell"/>
</dbReference>
<dbReference type="GO" id="GO:0003700">
    <property type="term" value="F:DNA-binding transcription factor activity"/>
    <property type="evidence" value="ECO:0007669"/>
    <property type="project" value="InterPro"/>
</dbReference>
<dbReference type="EMBL" id="CP011267">
    <property type="protein sequence ID" value="AKG92094.1"/>
    <property type="molecule type" value="Genomic_DNA"/>
</dbReference>
<dbReference type="Pfam" id="PF03459">
    <property type="entry name" value="TOBE"/>
    <property type="match status" value="1"/>
</dbReference>
<dbReference type="Gene3D" id="1.10.10.10">
    <property type="entry name" value="Winged helix-like DNA-binding domain superfamily/Winged helix DNA-binding domain"/>
    <property type="match status" value="1"/>
</dbReference>
<evidence type="ECO:0000256" key="1">
    <source>
        <dbReference type="ARBA" id="ARBA00004202"/>
    </source>
</evidence>
<keyword evidence="2" id="KW-0500">Molybdenum</keyword>
<dbReference type="PROSITE" id="PS51866">
    <property type="entry name" value="MOP"/>
    <property type="match status" value="1"/>
</dbReference>
<feature type="domain" description="Mop" evidence="3">
    <location>
        <begin position="137"/>
        <end position="203"/>
    </location>
</feature>
<dbReference type="InterPro" id="IPR036390">
    <property type="entry name" value="WH_DNA-bd_sf"/>
</dbReference>
<dbReference type="STRING" id="113653.GAH_00561"/>
<keyword evidence="5" id="KW-1185">Reference proteome</keyword>
<proteinExistence type="predicted"/>
<evidence type="ECO:0000313" key="5">
    <source>
        <dbReference type="Proteomes" id="UP000034723"/>
    </source>
</evidence>
<dbReference type="InParanoid" id="A0A0F7IIV0"/>
<evidence type="ECO:0000256" key="2">
    <source>
        <dbReference type="ARBA" id="ARBA00022505"/>
    </source>
</evidence>
<dbReference type="PANTHER" id="PTHR30432:SF1">
    <property type="entry name" value="DNA-BINDING TRANSCRIPTIONAL DUAL REGULATOR MODE"/>
    <property type="match status" value="1"/>
</dbReference>
<sequence length="229" mass="25725">MNLGRKQPLSIAILKIYFVRETEELSPKLRVWLEKDGMHILGKGGAEILEAIDRYRSISAASRHLGMSYRYVWGYIKRMEEATGRKIVEARKGGKGGGEARLTEFGKELLREFERMSEFLERAEMAYEDEWGLLGVKISARNRIKARIRKVEVEGVAGKVEMVVEVPVTIKALITAEAVREMGLKEGDEVFAIIKATDIMVAKKPESVGVEVSHVVDEQKAGDEDDEAD</sequence>
<dbReference type="NCBIfam" id="TIGR00638">
    <property type="entry name" value="Mop"/>
    <property type="match status" value="1"/>
</dbReference>
<dbReference type="KEGG" id="gah:GAH_00561"/>
<reference evidence="4 5" key="1">
    <citation type="submission" date="2015-04" db="EMBL/GenBank/DDBJ databases">
        <title>The complete genome sequence of the hyperthermophilic, obligate iron-reducing archaeon Geoglobus ahangari strain 234T.</title>
        <authorList>
            <person name="Manzella M.P."/>
            <person name="Holmes D.E."/>
            <person name="Rocheleau J.M."/>
            <person name="Chung A."/>
            <person name="Reguera G."/>
            <person name="Kashefi K."/>
        </authorList>
    </citation>
    <scope>NUCLEOTIDE SEQUENCE [LARGE SCALE GENOMIC DNA]</scope>
    <source>
        <strain evidence="4 5">234</strain>
    </source>
</reference>
<dbReference type="Gene3D" id="2.40.50.100">
    <property type="match status" value="1"/>
</dbReference>
<organism evidence="4 5">
    <name type="scientific">Geoglobus ahangari</name>
    <dbReference type="NCBI Taxonomy" id="113653"/>
    <lineage>
        <taxon>Archaea</taxon>
        <taxon>Methanobacteriati</taxon>
        <taxon>Methanobacteriota</taxon>
        <taxon>Archaeoglobi</taxon>
        <taxon>Archaeoglobales</taxon>
        <taxon>Archaeoglobaceae</taxon>
        <taxon>Geoglobus</taxon>
    </lineage>
</organism>
<dbReference type="InterPro" id="IPR004606">
    <property type="entry name" value="Mop_domain"/>
</dbReference>
<dbReference type="Pfam" id="PF00126">
    <property type="entry name" value="HTH_1"/>
    <property type="match status" value="1"/>
</dbReference>
<comment type="subcellular location">
    <subcellularLocation>
        <location evidence="1">Cell membrane</location>
        <topology evidence="1">Peripheral membrane protein</topology>
    </subcellularLocation>
</comment>
<gene>
    <name evidence="4" type="ORF">GAH_00561</name>
</gene>